<dbReference type="AlphaFoldDB" id="A0A1V6PN93"/>
<sequence length="99" mass="10731">MIQEIRDLVISQAIGQSSVGQRRPDSKTEITDLQFLGYGPVPINVSKKSSIAISKDAPVENQELENEARGPSISPELLTDNNEDSDSEGGGVSIHAWMH</sequence>
<dbReference type="Proteomes" id="UP000191672">
    <property type="component" value="Unassembled WGS sequence"/>
</dbReference>
<comment type="caution">
    <text evidence="2">The sequence shown here is derived from an EMBL/GenBank/DDBJ whole genome shotgun (WGS) entry which is preliminary data.</text>
</comment>
<gene>
    <name evidence="2" type="ORF">PENANT_c098G10208</name>
</gene>
<name>A0A1V6PN93_9EURO</name>
<protein>
    <submittedName>
        <fullName evidence="2">Uncharacterized protein</fullName>
    </submittedName>
</protein>
<dbReference type="STRING" id="416450.A0A1V6PN93"/>
<dbReference type="OrthoDB" id="4851849at2759"/>
<evidence type="ECO:0000313" key="2">
    <source>
        <dbReference type="EMBL" id="OQD78016.1"/>
    </source>
</evidence>
<accession>A0A1V6PN93</accession>
<keyword evidence="3" id="KW-1185">Reference proteome</keyword>
<evidence type="ECO:0000256" key="1">
    <source>
        <dbReference type="SAM" id="MobiDB-lite"/>
    </source>
</evidence>
<organism evidence="2 3">
    <name type="scientific">Penicillium antarcticum</name>
    <dbReference type="NCBI Taxonomy" id="416450"/>
    <lineage>
        <taxon>Eukaryota</taxon>
        <taxon>Fungi</taxon>
        <taxon>Dikarya</taxon>
        <taxon>Ascomycota</taxon>
        <taxon>Pezizomycotina</taxon>
        <taxon>Eurotiomycetes</taxon>
        <taxon>Eurotiomycetidae</taxon>
        <taxon>Eurotiales</taxon>
        <taxon>Aspergillaceae</taxon>
        <taxon>Penicillium</taxon>
    </lineage>
</organism>
<proteinExistence type="predicted"/>
<dbReference type="EMBL" id="MDYN01000098">
    <property type="protein sequence ID" value="OQD78016.1"/>
    <property type="molecule type" value="Genomic_DNA"/>
</dbReference>
<evidence type="ECO:0000313" key="3">
    <source>
        <dbReference type="Proteomes" id="UP000191672"/>
    </source>
</evidence>
<reference evidence="3" key="1">
    <citation type="journal article" date="2017" name="Nat. Microbiol.">
        <title>Global analysis of biosynthetic gene clusters reveals vast potential of secondary metabolite production in Penicillium species.</title>
        <authorList>
            <person name="Nielsen J.C."/>
            <person name="Grijseels S."/>
            <person name="Prigent S."/>
            <person name="Ji B."/>
            <person name="Dainat J."/>
            <person name="Nielsen K.F."/>
            <person name="Frisvad J.C."/>
            <person name="Workman M."/>
            <person name="Nielsen J."/>
        </authorList>
    </citation>
    <scope>NUCLEOTIDE SEQUENCE [LARGE SCALE GENOMIC DNA]</scope>
    <source>
        <strain evidence="3">IBT 31811</strain>
    </source>
</reference>
<feature type="region of interest" description="Disordered" evidence="1">
    <location>
        <begin position="56"/>
        <end position="99"/>
    </location>
</feature>